<feature type="domain" description="Protein kinase" evidence="12">
    <location>
        <begin position="15"/>
        <end position="274"/>
    </location>
</feature>
<dbReference type="EC" id="2.7.11.1" evidence="2"/>
<dbReference type="GO" id="GO:0004674">
    <property type="term" value="F:protein serine/threonine kinase activity"/>
    <property type="evidence" value="ECO:0007669"/>
    <property type="project" value="UniProtKB-KW"/>
</dbReference>
<dbReference type="Pfam" id="PF00069">
    <property type="entry name" value="Pkinase"/>
    <property type="match status" value="1"/>
</dbReference>
<reference evidence="13" key="1">
    <citation type="submission" date="2021-01" db="EMBL/GenBank/DDBJ databases">
        <authorList>
            <person name="Corre E."/>
            <person name="Pelletier E."/>
            <person name="Niang G."/>
            <person name="Scheremetjew M."/>
            <person name="Finn R."/>
            <person name="Kale V."/>
            <person name="Holt S."/>
            <person name="Cochrane G."/>
            <person name="Meng A."/>
            <person name="Brown T."/>
            <person name="Cohen L."/>
        </authorList>
    </citation>
    <scope>NUCLEOTIDE SEQUENCE</scope>
    <source>
        <strain evidence="13">CCMP3105</strain>
    </source>
</reference>
<protein>
    <recommendedName>
        <fullName evidence="2">non-specific serine/threonine protein kinase</fullName>
        <ecNumber evidence="2">2.7.11.1</ecNumber>
    </recommendedName>
</protein>
<feature type="compositionally biased region" description="Basic and acidic residues" evidence="11">
    <location>
        <begin position="341"/>
        <end position="357"/>
    </location>
</feature>
<evidence type="ECO:0000256" key="8">
    <source>
        <dbReference type="ARBA" id="ARBA00047899"/>
    </source>
</evidence>
<dbReference type="InterPro" id="IPR051131">
    <property type="entry name" value="NEK_Ser/Thr_kinase_NIMA"/>
</dbReference>
<evidence type="ECO:0000256" key="9">
    <source>
        <dbReference type="ARBA" id="ARBA00048679"/>
    </source>
</evidence>
<dbReference type="Gene3D" id="1.10.510.10">
    <property type="entry name" value="Transferase(Phosphotransferase) domain 1"/>
    <property type="match status" value="1"/>
</dbReference>
<accession>A0A7S4QSW5</accession>
<keyword evidence="4" id="KW-0808">Transferase</keyword>
<organism evidence="13">
    <name type="scientific">Alexandrium monilatum</name>
    <dbReference type="NCBI Taxonomy" id="311494"/>
    <lineage>
        <taxon>Eukaryota</taxon>
        <taxon>Sar</taxon>
        <taxon>Alveolata</taxon>
        <taxon>Dinophyceae</taxon>
        <taxon>Gonyaulacales</taxon>
        <taxon>Pyrocystaceae</taxon>
        <taxon>Alexandrium</taxon>
    </lineage>
</organism>
<sequence>MAKKYSGASTSLDDFKQLALLGEGAYSAVYKVQRLADGEIYALKKVKLPSLSDKEKQNALNEVRLLASVQDKHIIAYKEAFFDDKTRCLCIVTECADGGDLMHQIVKCQKERSHLKEADVWRYLHGMCQGLKALHDMRILHRDLKCANVFLQHEPEGMIAKLGDFNVSKVAKRGLCMTQTGTPYYASPEVWRDMPYDAKSDMWSLGCVLYEMVALRPPFRAEDMEGLYRKVLRGQYPRIPPHYSHDLSDVIAALLQVNPRHRPSIDQLMQMPVLRRHQLDSPQAPETPSMSDLLNTIKLPKNVIDLSGCLPKPRYDLPKVLSVDPHDAVSEYSSQLATGGRGHDHLGGRGLDQKVREDEDSAQPGYQPDPPPDSLDAYLQSAAGSPSEKAVLNLRKNSAATEAASVKRGSPTEAMLASEKPSYRHQGRRQECATPDHGSVPPGSRSGHPQPCRPQRESRRPMAQYARNQYELSSQAAAAQQQQQQQQQQQPQVAAPKPVASGGLRLPRIFSRG</sequence>
<evidence type="ECO:0000256" key="10">
    <source>
        <dbReference type="PROSITE-ProRule" id="PRU10141"/>
    </source>
</evidence>
<evidence type="ECO:0000256" key="2">
    <source>
        <dbReference type="ARBA" id="ARBA00012513"/>
    </source>
</evidence>
<dbReference type="InterPro" id="IPR008271">
    <property type="entry name" value="Ser/Thr_kinase_AS"/>
</dbReference>
<dbReference type="SMART" id="SM00220">
    <property type="entry name" value="S_TKc"/>
    <property type="match status" value="1"/>
</dbReference>
<dbReference type="SUPFAM" id="SSF56112">
    <property type="entry name" value="Protein kinase-like (PK-like)"/>
    <property type="match status" value="1"/>
</dbReference>
<keyword evidence="7 10" id="KW-0067">ATP-binding</keyword>
<evidence type="ECO:0000256" key="6">
    <source>
        <dbReference type="ARBA" id="ARBA00022777"/>
    </source>
</evidence>
<proteinExistence type="inferred from homology"/>
<dbReference type="PROSITE" id="PS50011">
    <property type="entry name" value="PROTEIN_KINASE_DOM"/>
    <property type="match status" value="1"/>
</dbReference>
<evidence type="ECO:0000256" key="11">
    <source>
        <dbReference type="SAM" id="MobiDB-lite"/>
    </source>
</evidence>
<evidence type="ECO:0000256" key="1">
    <source>
        <dbReference type="ARBA" id="ARBA00010886"/>
    </source>
</evidence>
<dbReference type="GO" id="GO:0005524">
    <property type="term" value="F:ATP binding"/>
    <property type="evidence" value="ECO:0007669"/>
    <property type="project" value="UniProtKB-UniRule"/>
</dbReference>
<dbReference type="FunFam" id="3.30.200.20:FF:000097">
    <property type="entry name" value="Probable serine/threonine-protein kinase nek1"/>
    <property type="match status" value="1"/>
</dbReference>
<comment type="catalytic activity">
    <reaction evidence="8">
        <text>L-threonyl-[protein] + ATP = O-phospho-L-threonyl-[protein] + ADP + H(+)</text>
        <dbReference type="Rhea" id="RHEA:46608"/>
        <dbReference type="Rhea" id="RHEA-COMP:11060"/>
        <dbReference type="Rhea" id="RHEA-COMP:11605"/>
        <dbReference type="ChEBI" id="CHEBI:15378"/>
        <dbReference type="ChEBI" id="CHEBI:30013"/>
        <dbReference type="ChEBI" id="CHEBI:30616"/>
        <dbReference type="ChEBI" id="CHEBI:61977"/>
        <dbReference type="ChEBI" id="CHEBI:456216"/>
        <dbReference type="EC" id="2.7.11.1"/>
    </reaction>
</comment>
<dbReference type="PROSITE" id="PS00108">
    <property type="entry name" value="PROTEIN_KINASE_ST"/>
    <property type="match status" value="1"/>
</dbReference>
<keyword evidence="5 10" id="KW-0547">Nucleotide-binding</keyword>
<dbReference type="InterPro" id="IPR000719">
    <property type="entry name" value="Prot_kinase_dom"/>
</dbReference>
<gene>
    <name evidence="13" type="ORF">AMON00008_LOCUS25217</name>
</gene>
<dbReference type="Gene3D" id="3.30.200.20">
    <property type="entry name" value="Phosphorylase Kinase, domain 1"/>
    <property type="match status" value="1"/>
</dbReference>
<dbReference type="InterPro" id="IPR017441">
    <property type="entry name" value="Protein_kinase_ATP_BS"/>
</dbReference>
<evidence type="ECO:0000256" key="7">
    <source>
        <dbReference type="ARBA" id="ARBA00022840"/>
    </source>
</evidence>
<feature type="region of interest" description="Disordered" evidence="11">
    <location>
        <begin position="331"/>
        <end position="513"/>
    </location>
</feature>
<dbReference type="PROSITE" id="PS00107">
    <property type="entry name" value="PROTEIN_KINASE_ATP"/>
    <property type="match status" value="1"/>
</dbReference>
<feature type="compositionally biased region" description="Low complexity" evidence="11">
    <location>
        <begin position="475"/>
        <end position="500"/>
    </location>
</feature>
<keyword evidence="3" id="KW-0723">Serine/threonine-protein kinase</keyword>
<dbReference type="EMBL" id="HBNR01036632">
    <property type="protein sequence ID" value="CAE4593018.1"/>
    <property type="molecule type" value="Transcribed_RNA"/>
</dbReference>
<comment type="catalytic activity">
    <reaction evidence="9">
        <text>L-seryl-[protein] + ATP = O-phospho-L-seryl-[protein] + ADP + H(+)</text>
        <dbReference type="Rhea" id="RHEA:17989"/>
        <dbReference type="Rhea" id="RHEA-COMP:9863"/>
        <dbReference type="Rhea" id="RHEA-COMP:11604"/>
        <dbReference type="ChEBI" id="CHEBI:15378"/>
        <dbReference type="ChEBI" id="CHEBI:29999"/>
        <dbReference type="ChEBI" id="CHEBI:30616"/>
        <dbReference type="ChEBI" id="CHEBI:83421"/>
        <dbReference type="ChEBI" id="CHEBI:456216"/>
        <dbReference type="EC" id="2.7.11.1"/>
    </reaction>
</comment>
<evidence type="ECO:0000259" key="12">
    <source>
        <dbReference type="PROSITE" id="PS50011"/>
    </source>
</evidence>
<name>A0A7S4QSW5_9DINO</name>
<feature type="binding site" evidence="10">
    <location>
        <position position="44"/>
    </location>
    <ligand>
        <name>ATP</name>
        <dbReference type="ChEBI" id="CHEBI:30616"/>
    </ligand>
</feature>
<dbReference type="AlphaFoldDB" id="A0A7S4QSW5"/>
<dbReference type="InterPro" id="IPR011009">
    <property type="entry name" value="Kinase-like_dom_sf"/>
</dbReference>
<evidence type="ECO:0000256" key="3">
    <source>
        <dbReference type="ARBA" id="ARBA00022527"/>
    </source>
</evidence>
<evidence type="ECO:0000313" key="13">
    <source>
        <dbReference type="EMBL" id="CAE4593018.1"/>
    </source>
</evidence>
<evidence type="ECO:0000256" key="4">
    <source>
        <dbReference type="ARBA" id="ARBA00022679"/>
    </source>
</evidence>
<comment type="similarity">
    <text evidence="1">Belongs to the protein kinase superfamily. NEK Ser/Thr protein kinase family. NIMA subfamily.</text>
</comment>
<keyword evidence="6" id="KW-0418">Kinase</keyword>
<dbReference type="PANTHER" id="PTHR44899">
    <property type="entry name" value="CAMK FAMILY PROTEIN KINASE"/>
    <property type="match status" value="1"/>
</dbReference>
<dbReference type="PANTHER" id="PTHR44899:SF6">
    <property type="entry name" value="SERINE_THREONINE PROTEIN KINASE"/>
    <property type="match status" value="1"/>
</dbReference>
<evidence type="ECO:0000256" key="5">
    <source>
        <dbReference type="ARBA" id="ARBA00022741"/>
    </source>
</evidence>